<feature type="region of interest" description="Disordered" evidence="1">
    <location>
        <begin position="36"/>
        <end position="98"/>
    </location>
</feature>
<evidence type="ECO:0000256" key="1">
    <source>
        <dbReference type="SAM" id="MobiDB-lite"/>
    </source>
</evidence>
<reference evidence="2" key="2">
    <citation type="submission" date="2021-03" db="UniProtKB">
        <authorList>
            <consortium name="EnsemblPlants"/>
        </authorList>
    </citation>
    <scope>IDENTIFICATION</scope>
</reference>
<evidence type="ECO:0000313" key="2">
    <source>
        <dbReference type="EnsemblPlants" id="AUR62011720-RA:cds"/>
    </source>
</evidence>
<proteinExistence type="predicted"/>
<organism evidence="2 3">
    <name type="scientific">Chenopodium quinoa</name>
    <name type="common">Quinoa</name>
    <dbReference type="NCBI Taxonomy" id="63459"/>
    <lineage>
        <taxon>Eukaryota</taxon>
        <taxon>Viridiplantae</taxon>
        <taxon>Streptophyta</taxon>
        <taxon>Embryophyta</taxon>
        <taxon>Tracheophyta</taxon>
        <taxon>Spermatophyta</taxon>
        <taxon>Magnoliopsida</taxon>
        <taxon>eudicotyledons</taxon>
        <taxon>Gunneridae</taxon>
        <taxon>Pentapetalae</taxon>
        <taxon>Caryophyllales</taxon>
        <taxon>Chenopodiaceae</taxon>
        <taxon>Chenopodioideae</taxon>
        <taxon>Atripliceae</taxon>
        <taxon>Chenopodium</taxon>
    </lineage>
</organism>
<evidence type="ECO:0000313" key="3">
    <source>
        <dbReference type="Proteomes" id="UP000596660"/>
    </source>
</evidence>
<dbReference type="Proteomes" id="UP000596660">
    <property type="component" value="Unplaced"/>
</dbReference>
<name>A0A803LEW4_CHEQI</name>
<protein>
    <submittedName>
        <fullName evidence="2">Uncharacterized protein</fullName>
    </submittedName>
</protein>
<reference evidence="2" key="1">
    <citation type="journal article" date="2017" name="Nature">
        <title>The genome of Chenopodium quinoa.</title>
        <authorList>
            <person name="Jarvis D.E."/>
            <person name="Ho Y.S."/>
            <person name="Lightfoot D.J."/>
            <person name="Schmoeckel S.M."/>
            <person name="Li B."/>
            <person name="Borm T.J.A."/>
            <person name="Ohyanagi H."/>
            <person name="Mineta K."/>
            <person name="Michell C.T."/>
            <person name="Saber N."/>
            <person name="Kharbatia N.M."/>
            <person name="Rupper R.R."/>
            <person name="Sharp A.R."/>
            <person name="Dally N."/>
            <person name="Boughton B.A."/>
            <person name="Woo Y.H."/>
            <person name="Gao G."/>
            <person name="Schijlen E.G.W.M."/>
            <person name="Guo X."/>
            <person name="Momin A.A."/>
            <person name="Negrao S."/>
            <person name="Al-Babili S."/>
            <person name="Gehring C."/>
            <person name="Roessner U."/>
            <person name="Jung C."/>
            <person name="Murphy K."/>
            <person name="Arold S.T."/>
            <person name="Gojobori T."/>
            <person name="van der Linden C.G."/>
            <person name="van Loo E.N."/>
            <person name="Jellen E.N."/>
            <person name="Maughan P.J."/>
            <person name="Tester M."/>
        </authorList>
    </citation>
    <scope>NUCLEOTIDE SEQUENCE [LARGE SCALE GENOMIC DNA]</scope>
    <source>
        <strain evidence="2">cv. PI 614886</strain>
    </source>
</reference>
<accession>A0A803LEW4</accession>
<sequence length="98" mass="10694">MLAVAGITLTTKSQFLEIANDRLILLPNGLVQQPVSETLPRRPTGMLKTDGRRLRASVLTPPAPKRGPGYTQQAPPAPSSIYREPPDEDPTLKPQPEE</sequence>
<keyword evidence="3" id="KW-1185">Reference proteome</keyword>
<dbReference type="Gramene" id="AUR62011720-RA">
    <property type="protein sequence ID" value="AUR62011720-RA:cds"/>
    <property type="gene ID" value="AUR62011720"/>
</dbReference>
<dbReference type="AlphaFoldDB" id="A0A803LEW4"/>
<dbReference type="EnsemblPlants" id="AUR62011720-RA">
    <property type="protein sequence ID" value="AUR62011720-RA:cds"/>
    <property type="gene ID" value="AUR62011720"/>
</dbReference>